<protein>
    <submittedName>
        <fullName evidence="1">Uncharacterized protein</fullName>
    </submittedName>
</protein>
<name>A0A9P7V569_9ASCO</name>
<evidence type="ECO:0000313" key="2">
    <source>
        <dbReference type="Proteomes" id="UP000790833"/>
    </source>
</evidence>
<comment type="caution">
    <text evidence="1">The sequence shown here is derived from an EMBL/GenBank/DDBJ whole genome shotgun (WGS) entry which is preliminary data.</text>
</comment>
<proteinExistence type="predicted"/>
<dbReference type="AlphaFoldDB" id="A0A9P7V569"/>
<reference evidence="1" key="1">
    <citation type="submission" date="2021-03" db="EMBL/GenBank/DDBJ databases">
        <authorList>
            <person name="Palmer J.M."/>
        </authorList>
    </citation>
    <scope>NUCLEOTIDE SEQUENCE</scope>
    <source>
        <strain evidence="1">ARV_011</strain>
    </source>
</reference>
<accession>A0A9P7V569</accession>
<dbReference type="RefSeq" id="XP_043047135.1">
    <property type="nucleotide sequence ID" value="XM_043193716.1"/>
</dbReference>
<organism evidence="1 2">
    <name type="scientific">Scheffersomyces spartinae</name>
    <dbReference type="NCBI Taxonomy" id="45513"/>
    <lineage>
        <taxon>Eukaryota</taxon>
        <taxon>Fungi</taxon>
        <taxon>Dikarya</taxon>
        <taxon>Ascomycota</taxon>
        <taxon>Saccharomycotina</taxon>
        <taxon>Pichiomycetes</taxon>
        <taxon>Debaryomycetaceae</taxon>
        <taxon>Scheffersomyces</taxon>
    </lineage>
</organism>
<dbReference type="EMBL" id="JAHMUF010000026">
    <property type="protein sequence ID" value="KAG7191583.1"/>
    <property type="molecule type" value="Genomic_DNA"/>
</dbReference>
<sequence>MPLHRPKKFWHRFHRYSGGRHWSHRRWSDLKRGNFSVDKIHNPKALAPLEFIRPEVYGDKYVLDLLECLDDKELANVNKAVAKYGKDYPLSSPELQVIVAIQIDKRREKVQQPEACVVRNELAQSDSEIHLDVISKLSEPVNSFHASADEDEDGFLWWPMQNLHAISTDGLLRFQRLREQMRQAQKFIEDYQRSQLSDDYVYQPSAHGTLYAFAMTVAECDLLLEHAEPSMSLQVKHVLAQMIEIVDRLTGSLSLSKISQISPKISRLILATLCQRQILGSSSHKRDTFSRAFPLVQQTSTVYTNNTNISEFGVHVDLPETHATSPFIDATIVLYDDNEINCFNEEPNNNNITHLKYLEDIEEIESRLYALKFQLDYEVKNLVKLERERTRSDLAKQKMIESIDTLEESIAKALSYKEQLLRLEINFASFIGHPTSCNNSNSIIPQALIDEVQGFTERLKASTS</sequence>
<dbReference type="Proteomes" id="UP000790833">
    <property type="component" value="Unassembled WGS sequence"/>
</dbReference>
<evidence type="ECO:0000313" key="1">
    <source>
        <dbReference type="EMBL" id="KAG7191583.1"/>
    </source>
</evidence>
<gene>
    <name evidence="1" type="ORF">KQ657_002976</name>
</gene>
<dbReference type="GeneID" id="66116350"/>
<keyword evidence="2" id="KW-1185">Reference proteome</keyword>